<dbReference type="Gene3D" id="3.10.20.90">
    <property type="entry name" value="Phosphatidylinositol 3-kinase Catalytic Subunit, Chain A, domain 1"/>
    <property type="match status" value="1"/>
</dbReference>
<protein>
    <recommendedName>
        <fullName evidence="2">Ubiquitin-like domain-containing protein</fullName>
    </recommendedName>
</protein>
<dbReference type="EMBL" id="BQKI01000074">
    <property type="protein sequence ID" value="GJN20015.1"/>
    <property type="molecule type" value="Genomic_DNA"/>
</dbReference>
<gene>
    <name evidence="3" type="primary">gb07338</name>
    <name evidence="3" type="ORF">PR202_gb07338</name>
</gene>
<dbReference type="InterPro" id="IPR038738">
    <property type="entry name" value="Nedd8-like"/>
</dbReference>
<dbReference type="Pfam" id="PF00240">
    <property type="entry name" value="ubiquitin"/>
    <property type="match status" value="1"/>
</dbReference>
<feature type="domain" description="Ubiquitin-like" evidence="2">
    <location>
        <begin position="48"/>
        <end position="123"/>
    </location>
</feature>
<dbReference type="InterPro" id="IPR019956">
    <property type="entry name" value="Ubiquitin_dom"/>
</dbReference>
<evidence type="ECO:0000313" key="4">
    <source>
        <dbReference type="Proteomes" id="UP001054889"/>
    </source>
</evidence>
<dbReference type="Proteomes" id="UP001054889">
    <property type="component" value="Unassembled WGS sequence"/>
</dbReference>
<dbReference type="CDD" id="cd01806">
    <property type="entry name" value="Ubl_NEDD8"/>
    <property type="match status" value="1"/>
</dbReference>
<reference evidence="3" key="1">
    <citation type="journal article" date="2018" name="DNA Res.">
        <title>Multiple hybrid de novo genome assembly of finger millet, an orphan allotetraploid crop.</title>
        <authorList>
            <person name="Hatakeyama M."/>
            <person name="Aluri S."/>
            <person name="Balachadran M.T."/>
            <person name="Sivarajan S.R."/>
            <person name="Patrignani A."/>
            <person name="Gruter S."/>
            <person name="Poveda L."/>
            <person name="Shimizu-Inatsugi R."/>
            <person name="Baeten J."/>
            <person name="Francoijs K.J."/>
            <person name="Nataraja K.N."/>
            <person name="Reddy Y.A.N."/>
            <person name="Phadnis S."/>
            <person name="Ravikumar R.L."/>
            <person name="Schlapbach R."/>
            <person name="Sreeman S.M."/>
            <person name="Shimizu K.K."/>
        </authorList>
    </citation>
    <scope>NUCLEOTIDE SEQUENCE</scope>
</reference>
<reference evidence="3" key="2">
    <citation type="submission" date="2021-12" db="EMBL/GenBank/DDBJ databases">
        <title>Resequencing data analysis of finger millet.</title>
        <authorList>
            <person name="Hatakeyama M."/>
            <person name="Aluri S."/>
            <person name="Balachadran M.T."/>
            <person name="Sivarajan S.R."/>
            <person name="Poveda L."/>
            <person name="Shimizu-Inatsugi R."/>
            <person name="Schlapbach R."/>
            <person name="Sreeman S.M."/>
            <person name="Shimizu K.K."/>
        </authorList>
    </citation>
    <scope>NUCLEOTIDE SEQUENCE</scope>
</reference>
<keyword evidence="4" id="KW-1185">Reference proteome</keyword>
<dbReference type="SMART" id="SM00213">
    <property type="entry name" value="UBQ"/>
    <property type="match status" value="1"/>
</dbReference>
<evidence type="ECO:0000259" key="2">
    <source>
        <dbReference type="PROSITE" id="PS50053"/>
    </source>
</evidence>
<name>A0AAV5EBK8_ELECO</name>
<organism evidence="3 4">
    <name type="scientific">Eleusine coracana subsp. coracana</name>
    <dbReference type="NCBI Taxonomy" id="191504"/>
    <lineage>
        <taxon>Eukaryota</taxon>
        <taxon>Viridiplantae</taxon>
        <taxon>Streptophyta</taxon>
        <taxon>Embryophyta</taxon>
        <taxon>Tracheophyta</taxon>
        <taxon>Spermatophyta</taxon>
        <taxon>Magnoliopsida</taxon>
        <taxon>Liliopsida</taxon>
        <taxon>Poales</taxon>
        <taxon>Poaceae</taxon>
        <taxon>PACMAD clade</taxon>
        <taxon>Chloridoideae</taxon>
        <taxon>Cynodonteae</taxon>
        <taxon>Eleusininae</taxon>
        <taxon>Eleusine</taxon>
    </lineage>
</organism>
<dbReference type="InterPro" id="IPR050158">
    <property type="entry name" value="Ubiquitin_ubiquitin-like"/>
</dbReference>
<dbReference type="FunFam" id="3.10.20.90:FF:000306">
    <property type="entry name" value="Putative ubiquitin-like protein"/>
    <property type="match status" value="1"/>
</dbReference>
<dbReference type="InterPro" id="IPR029071">
    <property type="entry name" value="Ubiquitin-like_domsf"/>
</dbReference>
<accession>A0AAV5EBK8</accession>
<dbReference type="AlphaFoldDB" id="A0AAV5EBK8"/>
<dbReference type="PANTHER" id="PTHR10666">
    <property type="entry name" value="UBIQUITIN"/>
    <property type="match status" value="1"/>
</dbReference>
<sequence>MHGKTPAEVAALAKKMKDMGVADAELIKDDDMDVIMPEVDMVMPRARNAIKVKTLTGREIEIDIDFDDYVETIKERVEQMEGIPPEQQRLVFAGKQLPDNKTARACRLEPGCVVHLVLALRGGGLCDDLLVL</sequence>
<dbReference type="InterPro" id="IPR000626">
    <property type="entry name" value="Ubiquitin-like_dom"/>
</dbReference>
<dbReference type="SUPFAM" id="SSF54236">
    <property type="entry name" value="Ubiquitin-like"/>
    <property type="match status" value="1"/>
</dbReference>
<dbReference type="PROSITE" id="PS50053">
    <property type="entry name" value="UBIQUITIN_2"/>
    <property type="match status" value="1"/>
</dbReference>
<comment type="caution">
    <text evidence="3">The sequence shown here is derived from an EMBL/GenBank/DDBJ whole genome shotgun (WGS) entry which is preliminary data.</text>
</comment>
<dbReference type="GO" id="GO:0003729">
    <property type="term" value="F:mRNA binding"/>
    <property type="evidence" value="ECO:0007669"/>
    <property type="project" value="UniProtKB-ARBA"/>
</dbReference>
<keyword evidence="1" id="KW-1017">Isopeptide bond</keyword>
<proteinExistence type="predicted"/>
<evidence type="ECO:0000313" key="3">
    <source>
        <dbReference type="EMBL" id="GJN20015.1"/>
    </source>
</evidence>
<evidence type="ECO:0000256" key="1">
    <source>
        <dbReference type="ARBA" id="ARBA00022499"/>
    </source>
</evidence>
<dbReference type="PRINTS" id="PR00348">
    <property type="entry name" value="UBIQUITIN"/>
</dbReference>